<dbReference type="Proteomes" id="UP000786811">
    <property type="component" value="Unassembled WGS sequence"/>
</dbReference>
<keyword evidence="3" id="KW-1185">Reference proteome</keyword>
<sequence>MKSLDCCQGHWLSSLVTLLPGTTLLSPPPKALVARTGAAIELTTGVLAATLGIFLATSISRLPPAPKPIPIDFKPSGSFGGKSGSLARSSLTLLIVEHRDSLDRLNRVVVLYDTEPTGLSVLVLAQLHVQDFASELENFQKFFLVDFVVQVRYKHSVLPNLSPLLPKTEPELTKLPRPTFEREESRKRSSLERSWSREDCNRPFRPLISNLCIFSTATLTLSESSNSTIPHPRGLSFSSVNNSTWATFPTSVRNKSLRSCQRKS</sequence>
<gene>
    <name evidence="2" type="ORF">HICCMSTLAB_LOCUS3744</name>
</gene>
<evidence type="ECO:0000256" key="1">
    <source>
        <dbReference type="SAM" id="MobiDB-lite"/>
    </source>
</evidence>
<organism evidence="2 3">
    <name type="scientific">Cotesia congregata</name>
    <name type="common">Parasitoid wasp</name>
    <name type="synonym">Apanteles congregatus</name>
    <dbReference type="NCBI Taxonomy" id="51543"/>
    <lineage>
        <taxon>Eukaryota</taxon>
        <taxon>Metazoa</taxon>
        <taxon>Ecdysozoa</taxon>
        <taxon>Arthropoda</taxon>
        <taxon>Hexapoda</taxon>
        <taxon>Insecta</taxon>
        <taxon>Pterygota</taxon>
        <taxon>Neoptera</taxon>
        <taxon>Endopterygota</taxon>
        <taxon>Hymenoptera</taxon>
        <taxon>Apocrita</taxon>
        <taxon>Ichneumonoidea</taxon>
        <taxon>Braconidae</taxon>
        <taxon>Microgastrinae</taxon>
        <taxon>Cotesia</taxon>
    </lineage>
</organism>
<evidence type="ECO:0000313" key="3">
    <source>
        <dbReference type="Proteomes" id="UP000786811"/>
    </source>
</evidence>
<name>A0A8J2MC67_COTCN</name>
<dbReference type="EMBL" id="CAJNRD030001118">
    <property type="protein sequence ID" value="CAG5083143.1"/>
    <property type="molecule type" value="Genomic_DNA"/>
</dbReference>
<protein>
    <submittedName>
        <fullName evidence="2">Uncharacterized protein</fullName>
    </submittedName>
</protein>
<dbReference type="AlphaFoldDB" id="A0A8J2MC67"/>
<evidence type="ECO:0000313" key="2">
    <source>
        <dbReference type="EMBL" id="CAG5083143.1"/>
    </source>
</evidence>
<comment type="caution">
    <text evidence="2">The sequence shown here is derived from an EMBL/GenBank/DDBJ whole genome shotgun (WGS) entry which is preliminary data.</text>
</comment>
<proteinExistence type="predicted"/>
<accession>A0A8J2MC67</accession>
<feature type="region of interest" description="Disordered" evidence="1">
    <location>
        <begin position="168"/>
        <end position="192"/>
    </location>
</feature>
<reference evidence="2" key="1">
    <citation type="submission" date="2021-04" db="EMBL/GenBank/DDBJ databases">
        <authorList>
            <person name="Chebbi M.A.C M."/>
        </authorList>
    </citation>
    <scope>NUCLEOTIDE SEQUENCE</scope>
</reference>